<dbReference type="PANTHER" id="PTHR30173">
    <property type="entry name" value="SIGMA 19 FACTOR"/>
    <property type="match status" value="1"/>
</dbReference>
<dbReference type="HOGENOM" id="CLU_047691_22_0_5"/>
<sequence length="301" mass="33318">MTMAEETDAFEQVRPDLLRLAYRMTGGRAEAEDIVQDAWLRWNRADTSDVINPKAWLSRTVARLSIDHLRKVKTRRETYVGPWLPEPVVTDMPTPTPDDPGHAVELAQDVSLALMSVLETLKPEERAAFLLREAFEMDYSDLASTLGKSEDACRQMVSRAKTRLRSNRPRFEASDEEHEELLLAFAAAAQAGDISTLTRLLTPNASLTSDGGGKATAALRVVSGAEEVAKLTAHIATNKDAMKGDIEALRINNRPGFYITLDGKIEVSYSIDVEDGRIAALYIMRNPDKLQRLLDPPLGNA</sequence>
<dbReference type="NCBIfam" id="TIGR02937">
    <property type="entry name" value="sigma70-ECF"/>
    <property type="match status" value="1"/>
</dbReference>
<dbReference type="InterPro" id="IPR013249">
    <property type="entry name" value="RNA_pol_sigma70_r4_t2"/>
</dbReference>
<proteinExistence type="predicted"/>
<dbReference type="SUPFAM" id="SSF88946">
    <property type="entry name" value="Sigma2 domain of RNA polymerase sigma factors"/>
    <property type="match status" value="1"/>
</dbReference>
<evidence type="ECO:0000259" key="3">
    <source>
        <dbReference type="Pfam" id="PF08281"/>
    </source>
</evidence>
<dbReference type="InterPro" id="IPR013325">
    <property type="entry name" value="RNA_pol_sigma_r2"/>
</dbReference>
<dbReference type="KEGG" id="pect:BN1012_Phect938"/>
<accession>X5MCG3</accession>
<name>X5MCG3_9HYPH</name>
<dbReference type="InterPro" id="IPR013324">
    <property type="entry name" value="RNA_pol_sigma_r3/r4-like"/>
</dbReference>
<dbReference type="InterPro" id="IPR052704">
    <property type="entry name" value="ECF_Sigma-70_Domain"/>
</dbReference>
<dbReference type="Gene3D" id="1.10.10.10">
    <property type="entry name" value="Winged helix-like DNA-binding domain superfamily/Winged helix DNA-binding domain"/>
    <property type="match status" value="1"/>
</dbReference>
<keyword evidence="5" id="KW-1185">Reference proteome</keyword>
<feature type="domain" description="RNA polymerase sigma-70 region 2" evidence="2">
    <location>
        <begin position="10"/>
        <end position="72"/>
    </location>
</feature>
<dbReference type="Gene3D" id="1.10.1740.10">
    <property type="match status" value="1"/>
</dbReference>
<dbReference type="SUPFAM" id="SSF88659">
    <property type="entry name" value="Sigma3 and sigma4 domains of RNA polymerase sigma factors"/>
    <property type="match status" value="1"/>
</dbReference>
<dbReference type="Proteomes" id="UP000032160">
    <property type="component" value="Chromosome I"/>
</dbReference>
<evidence type="ECO:0000259" key="2">
    <source>
        <dbReference type="Pfam" id="PF04542"/>
    </source>
</evidence>
<dbReference type="Pfam" id="PF08281">
    <property type="entry name" value="Sigma70_r4_2"/>
    <property type="match status" value="1"/>
</dbReference>
<dbReference type="SUPFAM" id="SSF54427">
    <property type="entry name" value="NTF2-like"/>
    <property type="match status" value="1"/>
</dbReference>
<dbReference type="InterPro" id="IPR014284">
    <property type="entry name" value="RNA_pol_sigma-70_dom"/>
</dbReference>
<feature type="domain" description="RNA polymerase sigma factor 70 region 4 type 2" evidence="3">
    <location>
        <begin position="112"/>
        <end position="164"/>
    </location>
</feature>
<dbReference type="GO" id="GO:0006352">
    <property type="term" value="P:DNA-templated transcription initiation"/>
    <property type="evidence" value="ECO:0007669"/>
    <property type="project" value="InterPro"/>
</dbReference>
<dbReference type="RefSeq" id="WP_043949895.1">
    <property type="nucleotide sequence ID" value="NZ_HG966617.1"/>
</dbReference>
<evidence type="ECO:0000256" key="1">
    <source>
        <dbReference type="ARBA" id="ARBA00011344"/>
    </source>
</evidence>
<reference evidence="4 5" key="1">
    <citation type="journal article" date="2014" name="Front. Genet.">
        <title>Genome and metabolic network of "Candidatus Phaeomarinobacter ectocarpi" Ec32, a new candidate genus of Alphaproteobacteria frequently associated with brown algae.</title>
        <authorList>
            <person name="Dittami S.M."/>
            <person name="Barbeyron T."/>
            <person name="Boyen C."/>
            <person name="Cambefort J."/>
            <person name="Collet G."/>
            <person name="Delage L."/>
            <person name="Gobet A."/>
            <person name="Groisillier A."/>
            <person name="Leblanc C."/>
            <person name="Michel G."/>
            <person name="Scornet D."/>
            <person name="Siegel A."/>
            <person name="Tapia J.E."/>
            <person name="Tonon T."/>
        </authorList>
    </citation>
    <scope>NUCLEOTIDE SEQUENCE [LARGE SCALE GENOMIC DNA]</scope>
    <source>
        <strain evidence="4 5">Ec32</strain>
    </source>
</reference>
<dbReference type="InterPro" id="IPR036388">
    <property type="entry name" value="WH-like_DNA-bd_sf"/>
</dbReference>
<protein>
    <submittedName>
        <fullName evidence="4">RNA polymerase sigma-70 factor</fullName>
    </submittedName>
</protein>
<comment type="subunit">
    <text evidence="1">Interacts transiently with the RNA polymerase catalytic core formed by RpoA, RpoB, RpoC and RpoZ (2 alpha, 1 beta, 1 beta' and 1 omega subunit) to form the RNA polymerase holoenzyme that can initiate transcription.</text>
</comment>
<dbReference type="InterPro" id="IPR007627">
    <property type="entry name" value="RNA_pol_sigma70_r2"/>
</dbReference>
<dbReference type="AlphaFoldDB" id="X5MCG3"/>
<dbReference type="GO" id="GO:0003677">
    <property type="term" value="F:DNA binding"/>
    <property type="evidence" value="ECO:0007669"/>
    <property type="project" value="InterPro"/>
</dbReference>
<dbReference type="Pfam" id="PF04542">
    <property type="entry name" value="Sigma70_r2"/>
    <property type="match status" value="1"/>
</dbReference>
<dbReference type="InterPro" id="IPR032710">
    <property type="entry name" value="NTF2-like_dom_sf"/>
</dbReference>
<dbReference type="GO" id="GO:0016987">
    <property type="term" value="F:sigma factor activity"/>
    <property type="evidence" value="ECO:0007669"/>
    <property type="project" value="InterPro"/>
</dbReference>
<dbReference type="NCBIfam" id="NF007214">
    <property type="entry name" value="PRK09636.1"/>
    <property type="match status" value="1"/>
</dbReference>
<dbReference type="STRING" id="1458461.BN1012_Phect938"/>
<dbReference type="EMBL" id="HG966617">
    <property type="protein sequence ID" value="CDO59152.1"/>
    <property type="molecule type" value="Genomic_DNA"/>
</dbReference>
<evidence type="ECO:0000313" key="4">
    <source>
        <dbReference type="EMBL" id="CDO59152.1"/>
    </source>
</evidence>
<evidence type="ECO:0000313" key="5">
    <source>
        <dbReference type="Proteomes" id="UP000032160"/>
    </source>
</evidence>
<organism evidence="4 5">
    <name type="scientific">Candidatus Phaeomarinibacter ectocarpi</name>
    <dbReference type="NCBI Taxonomy" id="1458461"/>
    <lineage>
        <taxon>Bacteria</taxon>
        <taxon>Pseudomonadati</taxon>
        <taxon>Pseudomonadota</taxon>
        <taxon>Alphaproteobacteria</taxon>
        <taxon>Hyphomicrobiales</taxon>
        <taxon>Parvibaculaceae</taxon>
        <taxon>Candidatus Phaeomarinibacter</taxon>
    </lineage>
</organism>
<dbReference type="PANTHER" id="PTHR30173:SF36">
    <property type="entry name" value="ECF RNA POLYMERASE SIGMA FACTOR SIGJ"/>
    <property type="match status" value="1"/>
</dbReference>
<gene>
    <name evidence="4" type="ORF">BN1012_Phect938</name>
</gene>